<comment type="caution">
    <text evidence="1">The sequence shown here is derived from an EMBL/GenBank/DDBJ whole genome shotgun (WGS) entry which is preliminary data.</text>
</comment>
<dbReference type="Proteomes" id="UP001314170">
    <property type="component" value="Unassembled WGS sequence"/>
</dbReference>
<dbReference type="EMBL" id="CAWUPB010001176">
    <property type="protein sequence ID" value="CAK7349701.1"/>
    <property type="molecule type" value="Genomic_DNA"/>
</dbReference>
<dbReference type="AlphaFoldDB" id="A0AAV1SEC2"/>
<protein>
    <submittedName>
        <fullName evidence="1">Uncharacterized protein</fullName>
    </submittedName>
</protein>
<organism evidence="1 2">
    <name type="scientific">Dovyalis caffra</name>
    <dbReference type="NCBI Taxonomy" id="77055"/>
    <lineage>
        <taxon>Eukaryota</taxon>
        <taxon>Viridiplantae</taxon>
        <taxon>Streptophyta</taxon>
        <taxon>Embryophyta</taxon>
        <taxon>Tracheophyta</taxon>
        <taxon>Spermatophyta</taxon>
        <taxon>Magnoliopsida</taxon>
        <taxon>eudicotyledons</taxon>
        <taxon>Gunneridae</taxon>
        <taxon>Pentapetalae</taxon>
        <taxon>rosids</taxon>
        <taxon>fabids</taxon>
        <taxon>Malpighiales</taxon>
        <taxon>Salicaceae</taxon>
        <taxon>Flacourtieae</taxon>
        <taxon>Dovyalis</taxon>
    </lineage>
</organism>
<name>A0AAV1SEC2_9ROSI</name>
<keyword evidence="2" id="KW-1185">Reference proteome</keyword>
<gene>
    <name evidence="1" type="ORF">DCAF_LOCUS22421</name>
</gene>
<dbReference type="Gene3D" id="1.20.5.4130">
    <property type="match status" value="1"/>
</dbReference>
<proteinExistence type="predicted"/>
<accession>A0AAV1SEC2</accession>
<evidence type="ECO:0000313" key="1">
    <source>
        <dbReference type="EMBL" id="CAK7349701.1"/>
    </source>
</evidence>
<sequence length="131" mass="14858">MAGIVAFFLVDKISSFLNEEIKLGEMRITAFLPVAERDSQASVLVKQVREIAFNIEDVLRLVADDRLASNQRNGCNGLVSKITHLIKSNVKHRYQIASEMQSIKTRIFSISRGCQRYKLDGIAGFYKQHLE</sequence>
<evidence type="ECO:0000313" key="2">
    <source>
        <dbReference type="Proteomes" id="UP001314170"/>
    </source>
</evidence>
<reference evidence="1 2" key="1">
    <citation type="submission" date="2024-01" db="EMBL/GenBank/DDBJ databases">
        <authorList>
            <person name="Waweru B."/>
        </authorList>
    </citation>
    <scope>NUCLEOTIDE SEQUENCE [LARGE SCALE GENOMIC DNA]</scope>
</reference>